<feature type="region of interest" description="Disordered" evidence="9">
    <location>
        <begin position="27"/>
        <end position="53"/>
    </location>
</feature>
<keyword evidence="6 8" id="KW-0503">Monooxygenase</keyword>
<dbReference type="InterPro" id="IPR036396">
    <property type="entry name" value="Cyt_P450_sf"/>
</dbReference>
<keyword evidence="7 8" id="KW-0349">Heme</keyword>
<keyword evidence="5 7" id="KW-0408">Iron</keyword>
<evidence type="ECO:0000256" key="1">
    <source>
        <dbReference type="ARBA" id="ARBA00001971"/>
    </source>
</evidence>
<dbReference type="CDD" id="cd20617">
    <property type="entry name" value="CYP1_2-like"/>
    <property type="match status" value="1"/>
</dbReference>
<dbReference type="EMBL" id="KX609522">
    <property type="protein sequence ID" value="ARN17929.1"/>
    <property type="molecule type" value="mRNA"/>
</dbReference>
<comment type="cofactor">
    <cofactor evidence="1 7">
        <name>heme</name>
        <dbReference type="ChEBI" id="CHEBI:30413"/>
    </cofactor>
</comment>
<name>A0A1W6L1K0_CEPCN</name>
<evidence type="ECO:0000256" key="4">
    <source>
        <dbReference type="ARBA" id="ARBA00023002"/>
    </source>
</evidence>
<dbReference type="Gene3D" id="1.10.630.10">
    <property type="entry name" value="Cytochrome P450"/>
    <property type="match status" value="1"/>
</dbReference>
<feature type="chain" id="PRO_5012484349" evidence="10">
    <location>
        <begin position="18"/>
        <end position="552"/>
    </location>
</feature>
<dbReference type="GO" id="GO:0004497">
    <property type="term" value="F:monooxygenase activity"/>
    <property type="evidence" value="ECO:0007669"/>
    <property type="project" value="UniProtKB-KW"/>
</dbReference>
<evidence type="ECO:0000256" key="6">
    <source>
        <dbReference type="ARBA" id="ARBA00023033"/>
    </source>
</evidence>
<feature type="binding site" description="axial binding residue" evidence="7">
    <location>
        <position position="493"/>
    </location>
    <ligand>
        <name>heme</name>
        <dbReference type="ChEBI" id="CHEBI:30413"/>
    </ligand>
    <ligandPart>
        <name>Fe</name>
        <dbReference type="ChEBI" id="CHEBI:18248"/>
    </ligandPart>
</feature>
<dbReference type="AlphaFoldDB" id="A0A1W6L1K0"/>
<feature type="compositionally biased region" description="Basic and acidic residues" evidence="9">
    <location>
        <begin position="37"/>
        <end position="53"/>
    </location>
</feature>
<dbReference type="PROSITE" id="PS00086">
    <property type="entry name" value="CYTOCHROME_P450"/>
    <property type="match status" value="1"/>
</dbReference>
<evidence type="ECO:0000313" key="11">
    <source>
        <dbReference type="EMBL" id="ARN17929.1"/>
    </source>
</evidence>
<dbReference type="GO" id="GO:0005506">
    <property type="term" value="F:iron ion binding"/>
    <property type="evidence" value="ECO:0007669"/>
    <property type="project" value="InterPro"/>
</dbReference>
<evidence type="ECO:0000256" key="5">
    <source>
        <dbReference type="ARBA" id="ARBA00023004"/>
    </source>
</evidence>
<dbReference type="SUPFAM" id="SSF48264">
    <property type="entry name" value="Cytochrome P450"/>
    <property type="match status" value="1"/>
</dbReference>
<dbReference type="PANTHER" id="PTHR24303:SF31">
    <property type="entry name" value="CYTOCHROME P450 307A1-RELATED"/>
    <property type="match status" value="1"/>
</dbReference>
<dbReference type="PRINTS" id="PR00385">
    <property type="entry name" value="P450"/>
</dbReference>
<proteinExistence type="evidence at transcript level"/>
<evidence type="ECO:0000256" key="8">
    <source>
        <dbReference type="RuleBase" id="RU000461"/>
    </source>
</evidence>
<dbReference type="InterPro" id="IPR001128">
    <property type="entry name" value="Cyt_P450"/>
</dbReference>
<dbReference type="GO" id="GO:0016705">
    <property type="term" value="F:oxidoreductase activity, acting on paired donors, with incorporation or reduction of molecular oxygen"/>
    <property type="evidence" value="ECO:0007669"/>
    <property type="project" value="InterPro"/>
</dbReference>
<keyword evidence="10" id="KW-0732">Signal</keyword>
<dbReference type="PANTHER" id="PTHR24303">
    <property type="entry name" value="HEME-BINDING MONOOXYGENASE FAMILY"/>
    <property type="match status" value="1"/>
</dbReference>
<sequence>MDVGAFWILFTCATILAMIARNRLRSGPTEEEGDTVAWEKGKLRKEKDQADDIKKDKRAGRMKKLLNGPRALPLFGSLHLLASPGGPFEAFTRLARKYGDIYEIRLGVATCVVVSSYSLVKEVLITKGSHFGGRPDFLRFHQLFGGDRNNSLALCDWSDLQMKRRSLARSFCSPRRGSPQQEELSRVATLEASQFMSALTNEESQDVLRGERSLKPLLLGAVANMFTRYMCSTRFSYADQEFCKIVRTFDEIFWDINQGYAVDFLPWLRPFYAGHMKRLNNWATGIRTFILKRIIDRHRASLDSVNGVPRDFTDALLLHLESPGSGLSWEHIIFELEDFLGGHSAIGNLVMLILANSVVHSEVQSKIQAECDTVLAQPGRSRALVTLEDRADMPYTESVIWETLRISSSPIVPHVATQDTEIGGYNVAKDTVVFVNNYELNLGESYWGPGSREFRPERFLKYSVPEAAGDSGEKPKVRRPEHFVPFSTGKRTCIGQRLVQGFTFVLVTAIFSRFDISQASEDLASRLLPGCVAVPPDPFHLVLVPRAGKSDD</sequence>
<comment type="similarity">
    <text evidence="2 8">Belongs to the cytochrome P450 family.</text>
</comment>
<keyword evidence="3 7" id="KW-0479">Metal-binding</keyword>
<evidence type="ECO:0000256" key="3">
    <source>
        <dbReference type="ARBA" id="ARBA00022723"/>
    </source>
</evidence>
<feature type="signal peptide" evidence="10">
    <location>
        <begin position="1"/>
        <end position="17"/>
    </location>
</feature>
<reference evidence="11" key="1">
    <citation type="submission" date="2016-07" db="EMBL/GenBank/DDBJ databases">
        <title>Olfactory-related genes from the wheat stem sawfly, an agronomic pest and primitive hymenopteran.</title>
        <authorList>
            <person name="Gress J.C."/>
            <person name="Carey C.C."/>
            <person name="Dykgreve T.A."/>
            <person name="Walden K.O."/>
            <person name="Robertson H.M."/>
            <person name="Mazurie A."/>
            <person name="Wanner K.W."/>
        </authorList>
    </citation>
    <scope>NUCLEOTIDE SEQUENCE</scope>
</reference>
<accession>A0A1W6L1K0</accession>
<dbReference type="PRINTS" id="PR00463">
    <property type="entry name" value="EP450I"/>
</dbReference>
<evidence type="ECO:0000256" key="2">
    <source>
        <dbReference type="ARBA" id="ARBA00010617"/>
    </source>
</evidence>
<evidence type="ECO:0000256" key="9">
    <source>
        <dbReference type="SAM" id="MobiDB-lite"/>
    </source>
</evidence>
<dbReference type="Pfam" id="PF00067">
    <property type="entry name" value="p450"/>
    <property type="match status" value="1"/>
</dbReference>
<dbReference type="InterPro" id="IPR002401">
    <property type="entry name" value="Cyt_P450_E_grp-I"/>
</dbReference>
<gene>
    <name evidence="11" type="primary">P450-6</name>
</gene>
<keyword evidence="4 8" id="KW-0560">Oxidoreductase</keyword>
<dbReference type="GO" id="GO:0020037">
    <property type="term" value="F:heme binding"/>
    <property type="evidence" value="ECO:0007669"/>
    <property type="project" value="InterPro"/>
</dbReference>
<dbReference type="InterPro" id="IPR017972">
    <property type="entry name" value="Cyt_P450_CS"/>
</dbReference>
<organism evidence="11">
    <name type="scientific">Cephus cinctus</name>
    <name type="common">Wheat stem sawfly</name>
    <dbReference type="NCBI Taxonomy" id="211228"/>
    <lineage>
        <taxon>Eukaryota</taxon>
        <taxon>Metazoa</taxon>
        <taxon>Ecdysozoa</taxon>
        <taxon>Arthropoda</taxon>
        <taxon>Hexapoda</taxon>
        <taxon>Insecta</taxon>
        <taxon>Pterygota</taxon>
        <taxon>Neoptera</taxon>
        <taxon>Endopterygota</taxon>
        <taxon>Hymenoptera</taxon>
        <taxon>Cephoidea</taxon>
        <taxon>Cephidae</taxon>
        <taxon>Cephus</taxon>
    </lineage>
</organism>
<protein>
    <submittedName>
        <fullName evidence="11">Cytochrome P450-6</fullName>
    </submittedName>
</protein>
<evidence type="ECO:0000256" key="10">
    <source>
        <dbReference type="SAM" id="SignalP"/>
    </source>
</evidence>
<evidence type="ECO:0000256" key="7">
    <source>
        <dbReference type="PIRSR" id="PIRSR602401-1"/>
    </source>
</evidence>